<accession>B9M4I5</accession>
<dbReference type="eggNOG" id="COG0437">
    <property type="taxonomic scope" value="Bacteria"/>
</dbReference>
<dbReference type="PROSITE" id="PS00198">
    <property type="entry name" value="4FE4S_FER_1"/>
    <property type="match status" value="1"/>
</dbReference>
<dbReference type="CDD" id="cd10551">
    <property type="entry name" value="PsrB"/>
    <property type="match status" value="1"/>
</dbReference>
<dbReference type="HOGENOM" id="CLU_043374_1_0_7"/>
<feature type="domain" description="4Fe-4S ferredoxin-type" evidence="5">
    <location>
        <begin position="111"/>
        <end position="140"/>
    </location>
</feature>
<dbReference type="PANTHER" id="PTHR43177:SF3">
    <property type="entry name" value="PROTEIN NRFC HOMOLOG"/>
    <property type="match status" value="1"/>
</dbReference>
<dbReference type="InterPro" id="IPR017900">
    <property type="entry name" value="4Fe4S_Fe_S_CS"/>
</dbReference>
<evidence type="ECO:0000259" key="5">
    <source>
        <dbReference type="PROSITE" id="PS51379"/>
    </source>
</evidence>
<dbReference type="Proteomes" id="UP000007721">
    <property type="component" value="Chromosome"/>
</dbReference>
<keyword evidence="3" id="KW-0408">Iron</keyword>
<proteinExistence type="predicted"/>
<dbReference type="AlphaFoldDB" id="B9M4I5"/>
<dbReference type="EMBL" id="CP001390">
    <property type="protein sequence ID" value="ACM19711.1"/>
    <property type="molecule type" value="Genomic_DNA"/>
</dbReference>
<dbReference type="Gene3D" id="3.30.70.20">
    <property type="match status" value="2"/>
</dbReference>
<dbReference type="InterPro" id="IPR050954">
    <property type="entry name" value="ET_IronSulfur_Cluster-Binding"/>
</dbReference>
<organism evidence="6 7">
    <name type="scientific">Geotalea daltonii (strain DSM 22248 / JCM 15807 / FRC-32)</name>
    <name type="common">Geobacter daltonii</name>
    <dbReference type="NCBI Taxonomy" id="316067"/>
    <lineage>
        <taxon>Bacteria</taxon>
        <taxon>Pseudomonadati</taxon>
        <taxon>Thermodesulfobacteriota</taxon>
        <taxon>Desulfuromonadia</taxon>
        <taxon>Geobacterales</taxon>
        <taxon>Geobacteraceae</taxon>
        <taxon>Geotalea</taxon>
    </lineage>
</organism>
<reference evidence="6 7" key="1">
    <citation type="submission" date="2009-01" db="EMBL/GenBank/DDBJ databases">
        <title>Complete sequence of Geobacter sp. FRC-32.</title>
        <authorList>
            <consortium name="US DOE Joint Genome Institute"/>
            <person name="Lucas S."/>
            <person name="Copeland A."/>
            <person name="Lapidus A."/>
            <person name="Glavina del Rio T."/>
            <person name="Dalin E."/>
            <person name="Tice H."/>
            <person name="Bruce D."/>
            <person name="Goodwin L."/>
            <person name="Pitluck S."/>
            <person name="Saunders E."/>
            <person name="Brettin T."/>
            <person name="Detter J.C."/>
            <person name="Han C."/>
            <person name="Larimer F."/>
            <person name="Land M."/>
            <person name="Hauser L."/>
            <person name="Kyrpides N."/>
            <person name="Ovchinnikova G."/>
            <person name="Kostka J."/>
            <person name="Richardson P."/>
        </authorList>
    </citation>
    <scope>NUCLEOTIDE SEQUENCE [LARGE SCALE GENOMIC DNA]</scope>
    <source>
        <strain evidence="7">DSM 22248 / JCM 15807 / FRC-32</strain>
    </source>
</reference>
<evidence type="ECO:0000256" key="1">
    <source>
        <dbReference type="ARBA" id="ARBA00022485"/>
    </source>
</evidence>
<name>B9M4I5_GEODF</name>
<dbReference type="InterPro" id="IPR017896">
    <property type="entry name" value="4Fe4S_Fe-S-bd"/>
</dbReference>
<feature type="domain" description="4Fe-4S ferredoxin-type" evidence="5">
    <location>
        <begin position="26"/>
        <end position="56"/>
    </location>
</feature>
<dbReference type="OrthoDB" id="9789030at2"/>
<gene>
    <name evidence="6" type="ordered locus">Geob_1351</name>
</gene>
<evidence type="ECO:0000313" key="6">
    <source>
        <dbReference type="EMBL" id="ACM19711.1"/>
    </source>
</evidence>
<evidence type="ECO:0000313" key="7">
    <source>
        <dbReference type="Proteomes" id="UP000007721"/>
    </source>
</evidence>
<protein>
    <submittedName>
        <fullName evidence="6">Oxidoreductase, iron-sulfur cluster-binding subunit</fullName>
    </submittedName>
</protein>
<dbReference type="KEGG" id="geo:Geob_1351"/>
<evidence type="ECO:0000256" key="2">
    <source>
        <dbReference type="ARBA" id="ARBA00022723"/>
    </source>
</evidence>
<evidence type="ECO:0000256" key="3">
    <source>
        <dbReference type="ARBA" id="ARBA00023004"/>
    </source>
</evidence>
<dbReference type="RefSeq" id="WP_012646440.1">
    <property type="nucleotide sequence ID" value="NC_011979.1"/>
</dbReference>
<keyword evidence="4" id="KW-0411">Iron-sulfur</keyword>
<dbReference type="STRING" id="316067.Geob_1351"/>
<evidence type="ECO:0000256" key="4">
    <source>
        <dbReference type="ARBA" id="ARBA00023014"/>
    </source>
</evidence>
<dbReference type="GO" id="GO:0046872">
    <property type="term" value="F:metal ion binding"/>
    <property type="evidence" value="ECO:0007669"/>
    <property type="project" value="UniProtKB-KW"/>
</dbReference>
<keyword evidence="2" id="KW-0479">Metal-binding</keyword>
<sequence>MEKDILIVMQEDLERALKKPAEERRWAMLLDLRKCVGCHACTIACVSENKLPPKLTYRPVFEYEQGKYPKVNRSYLPKPCMQCDKPPCVAACPVKGPDGATWKETKGIGNGIVPVNYAKCIGCGNCVPACPYQARTMDDGSFHTAGTPQLQVYETLPAFEYGKKWPRKENTLPIGKARKCHFCIHRLANGMLPQCITTCIGRVGYFGDESDPKSLIAQVKKGNKIQILKKKLGTAPRVYYIANEKLEVIYG</sequence>
<keyword evidence="1" id="KW-0004">4Fe-4S</keyword>
<dbReference type="PROSITE" id="PS51379">
    <property type="entry name" value="4FE4S_FER_2"/>
    <property type="match status" value="2"/>
</dbReference>
<dbReference type="Pfam" id="PF13247">
    <property type="entry name" value="Fer4_11"/>
    <property type="match status" value="2"/>
</dbReference>
<dbReference type="SUPFAM" id="SSF54862">
    <property type="entry name" value="4Fe-4S ferredoxins"/>
    <property type="match status" value="1"/>
</dbReference>
<dbReference type="GO" id="GO:0051539">
    <property type="term" value="F:4 iron, 4 sulfur cluster binding"/>
    <property type="evidence" value="ECO:0007669"/>
    <property type="project" value="UniProtKB-KW"/>
</dbReference>
<keyword evidence="7" id="KW-1185">Reference proteome</keyword>
<dbReference type="PANTHER" id="PTHR43177">
    <property type="entry name" value="PROTEIN NRFC"/>
    <property type="match status" value="1"/>
</dbReference>